<keyword evidence="1" id="KW-0805">Transcription regulation</keyword>
<dbReference type="InterPro" id="IPR011991">
    <property type="entry name" value="ArsR-like_HTH"/>
</dbReference>
<evidence type="ECO:0000256" key="3">
    <source>
        <dbReference type="ARBA" id="ARBA00023163"/>
    </source>
</evidence>
<protein>
    <submittedName>
        <fullName evidence="5">Winged helix-turn-helix transcriptional regulator</fullName>
    </submittedName>
</protein>
<dbReference type="PRINTS" id="PR00778">
    <property type="entry name" value="HTHARSR"/>
</dbReference>
<dbReference type="Pfam" id="PF01022">
    <property type="entry name" value="HTH_5"/>
    <property type="match status" value="1"/>
</dbReference>
<dbReference type="AlphaFoldDB" id="A0A8J6NYB9"/>
<dbReference type="SMART" id="SM00418">
    <property type="entry name" value="HTH_ARSR"/>
    <property type="match status" value="1"/>
</dbReference>
<dbReference type="EMBL" id="JACNFK010000015">
    <property type="protein sequence ID" value="MBC8519038.1"/>
    <property type="molecule type" value="Genomic_DNA"/>
</dbReference>
<dbReference type="PANTHER" id="PTHR33154:SF28">
    <property type="entry name" value="HTH-TYPE TRANSCRIPTIONAL REGULATOR YGAV-RELATED"/>
    <property type="match status" value="1"/>
</dbReference>
<dbReference type="CDD" id="cd00090">
    <property type="entry name" value="HTH_ARSR"/>
    <property type="match status" value="1"/>
</dbReference>
<dbReference type="Proteomes" id="UP000654401">
    <property type="component" value="Unassembled WGS sequence"/>
</dbReference>
<feature type="domain" description="HTH arsR-type" evidence="4">
    <location>
        <begin position="9"/>
        <end position="103"/>
    </location>
</feature>
<organism evidence="5 6">
    <name type="scientific">Candidatus Thiopontia autotrophica</name>
    <dbReference type="NCBI Taxonomy" id="2841688"/>
    <lineage>
        <taxon>Bacteria</taxon>
        <taxon>Pseudomonadati</taxon>
        <taxon>Pseudomonadota</taxon>
        <taxon>Gammaproteobacteria</taxon>
        <taxon>Candidatus Thiopontia</taxon>
    </lineage>
</organism>
<gene>
    <name evidence="5" type="ORF">H8D24_01335</name>
</gene>
<accession>A0A8J6NYB9</accession>
<keyword evidence="3" id="KW-0804">Transcription</keyword>
<dbReference type="InterPro" id="IPR051081">
    <property type="entry name" value="HTH_MetalResp_TranReg"/>
</dbReference>
<keyword evidence="2" id="KW-0238">DNA-binding</keyword>
<dbReference type="InterPro" id="IPR001845">
    <property type="entry name" value="HTH_ArsR_DNA-bd_dom"/>
</dbReference>
<dbReference type="PROSITE" id="PS50987">
    <property type="entry name" value="HTH_ARSR_2"/>
    <property type="match status" value="1"/>
</dbReference>
<reference evidence="5 6" key="1">
    <citation type="submission" date="2020-08" db="EMBL/GenBank/DDBJ databases">
        <title>Bridging the membrane lipid divide: bacteria of the FCB group superphylum have the potential to synthesize archaeal ether lipids.</title>
        <authorList>
            <person name="Villanueva L."/>
            <person name="Von Meijenfeldt F.A.B."/>
            <person name="Westbye A.B."/>
            <person name="Yadav S."/>
            <person name="Hopmans E.C."/>
            <person name="Dutilh B.E."/>
            <person name="Sinninghe Damste J.S."/>
        </authorList>
    </citation>
    <scope>NUCLEOTIDE SEQUENCE [LARGE SCALE GENOMIC DNA]</scope>
    <source>
        <strain evidence="5">NIOZ-UU100</strain>
    </source>
</reference>
<dbReference type="PANTHER" id="PTHR33154">
    <property type="entry name" value="TRANSCRIPTIONAL REGULATOR, ARSR FAMILY"/>
    <property type="match status" value="1"/>
</dbReference>
<comment type="caution">
    <text evidence="5">The sequence shown here is derived from an EMBL/GenBank/DDBJ whole genome shotgun (WGS) entry which is preliminary data.</text>
</comment>
<dbReference type="InterPro" id="IPR036388">
    <property type="entry name" value="WH-like_DNA-bd_sf"/>
</dbReference>
<dbReference type="Gene3D" id="1.10.10.10">
    <property type="entry name" value="Winged helix-like DNA-binding domain superfamily/Winged helix DNA-binding domain"/>
    <property type="match status" value="1"/>
</dbReference>
<dbReference type="GO" id="GO:0003677">
    <property type="term" value="F:DNA binding"/>
    <property type="evidence" value="ECO:0007669"/>
    <property type="project" value="UniProtKB-KW"/>
</dbReference>
<evidence type="ECO:0000256" key="2">
    <source>
        <dbReference type="ARBA" id="ARBA00023125"/>
    </source>
</evidence>
<evidence type="ECO:0000259" key="4">
    <source>
        <dbReference type="PROSITE" id="PS50987"/>
    </source>
</evidence>
<name>A0A8J6NYB9_9GAMM</name>
<evidence type="ECO:0000313" key="5">
    <source>
        <dbReference type="EMBL" id="MBC8519038.1"/>
    </source>
</evidence>
<dbReference type="SUPFAM" id="SSF46785">
    <property type="entry name" value="Winged helix' DNA-binding domain"/>
    <property type="match status" value="1"/>
</dbReference>
<dbReference type="InterPro" id="IPR036390">
    <property type="entry name" value="WH_DNA-bd_sf"/>
</dbReference>
<evidence type="ECO:0000313" key="6">
    <source>
        <dbReference type="Proteomes" id="UP000654401"/>
    </source>
</evidence>
<sequence>MTDKTEMLLNATEMERVSDVLKAMSHPTRLKILCYLGDQAKTVSDVLASVGTTQSNISQHIETLRKAGVIQSRRVHNKVYCSVDPVEVLPLLSQVKKVFCDNQNEDIDLGIVKMLVV</sequence>
<dbReference type="NCBIfam" id="NF033788">
    <property type="entry name" value="HTH_metalloreg"/>
    <property type="match status" value="1"/>
</dbReference>
<dbReference type="GO" id="GO:0003700">
    <property type="term" value="F:DNA-binding transcription factor activity"/>
    <property type="evidence" value="ECO:0007669"/>
    <property type="project" value="InterPro"/>
</dbReference>
<proteinExistence type="predicted"/>
<evidence type="ECO:0000256" key="1">
    <source>
        <dbReference type="ARBA" id="ARBA00023015"/>
    </source>
</evidence>